<sequence>MEEAFLDNVAAARKLLRSSLEKSMDIASAINEIDPRLEKRSQRLASLQETIKIVASKCDLYDIRRHLDRAIGPAAAVLKIFEVVLQLQDSLILSDPALDLQGYLSIIQRTEEAAHLLTDNCKLVILWLQDALQFLQENAAAGDDRDWYLQNITKCLNILKHLQATEQRLILQGGLLTQAFDKLEDEFGQLLSEISFSSIDDLSIVSQTSFPLFMAENLHLIIERLTDSNRLENCLSIYVEVRSSIVTSTLQGQELNFLEISLSQFDSVQMVEGYIDQWEENLQFAVRYVFEMEYRLCCEMFKKAGFDDVWMDCFAKIVVQSGFCNFIKFGNTVCGCKKEAIKLLKLLDIFAALNRLRPEFNRLFSGKSCLEIQEQTRDLIKKVINGACEIFWELLIQVESQRSSTPPADASLSRLVLFVTEFCNLLLEDEYQSILAQVLEIHEGWNNRVLEGEEVVTGQVRDIINALELNLQTWAKSYGNDDTLSSLFLLNNSWYLGNNLKGKKLGEVMGENWLRGHEESMEYYAAVYLRGSWGKLPALLDEEDLTLYPGGRAINRELVEKRLQEFNKAFDDMYRKQTNWVFSDKELRLRMFQIVVQIIIPPYKNYIHKYASHAGDDGNDSDNYNKDKYISPESLEKMIGSLFRHKHGKFGSAKCTPLAAAAEISNAVPNYNPQLLLPDY</sequence>
<protein>
    <submittedName>
        <fullName evidence="1">Uncharacterized protein</fullName>
    </submittedName>
</protein>
<evidence type="ECO:0000313" key="1">
    <source>
        <dbReference type="EMBL" id="KAI5679547.1"/>
    </source>
</evidence>
<dbReference type="EMBL" id="CM044701">
    <property type="protein sequence ID" value="KAI5679547.1"/>
    <property type="molecule type" value="Genomic_DNA"/>
</dbReference>
<comment type="caution">
    <text evidence="1">The sequence shown here is derived from an EMBL/GenBank/DDBJ whole genome shotgun (WGS) entry which is preliminary data.</text>
</comment>
<dbReference type="Proteomes" id="UP001060085">
    <property type="component" value="Linkage Group LG01"/>
</dbReference>
<name>A0ACC0C3T2_CATRO</name>
<proteinExistence type="predicted"/>
<evidence type="ECO:0000313" key="2">
    <source>
        <dbReference type="Proteomes" id="UP001060085"/>
    </source>
</evidence>
<reference evidence="2" key="1">
    <citation type="journal article" date="2023" name="Nat. Plants">
        <title>Single-cell RNA sequencing provides a high-resolution roadmap for understanding the multicellular compartmentation of specialized metabolism.</title>
        <authorList>
            <person name="Sun S."/>
            <person name="Shen X."/>
            <person name="Li Y."/>
            <person name="Li Y."/>
            <person name="Wang S."/>
            <person name="Li R."/>
            <person name="Zhang H."/>
            <person name="Shen G."/>
            <person name="Guo B."/>
            <person name="Wei J."/>
            <person name="Xu J."/>
            <person name="St-Pierre B."/>
            <person name="Chen S."/>
            <person name="Sun C."/>
        </authorList>
    </citation>
    <scope>NUCLEOTIDE SEQUENCE [LARGE SCALE GENOMIC DNA]</scope>
</reference>
<keyword evidence="2" id="KW-1185">Reference proteome</keyword>
<organism evidence="1 2">
    <name type="scientific">Catharanthus roseus</name>
    <name type="common">Madagascar periwinkle</name>
    <name type="synonym">Vinca rosea</name>
    <dbReference type="NCBI Taxonomy" id="4058"/>
    <lineage>
        <taxon>Eukaryota</taxon>
        <taxon>Viridiplantae</taxon>
        <taxon>Streptophyta</taxon>
        <taxon>Embryophyta</taxon>
        <taxon>Tracheophyta</taxon>
        <taxon>Spermatophyta</taxon>
        <taxon>Magnoliopsida</taxon>
        <taxon>eudicotyledons</taxon>
        <taxon>Gunneridae</taxon>
        <taxon>Pentapetalae</taxon>
        <taxon>asterids</taxon>
        <taxon>lamiids</taxon>
        <taxon>Gentianales</taxon>
        <taxon>Apocynaceae</taxon>
        <taxon>Rauvolfioideae</taxon>
        <taxon>Vinceae</taxon>
        <taxon>Catharanthinae</taxon>
        <taxon>Catharanthus</taxon>
    </lineage>
</organism>
<gene>
    <name evidence="1" type="ORF">M9H77_00774</name>
</gene>
<accession>A0ACC0C3T2</accession>